<sequence length="69" mass="8048">MEPIDFCIGLQIERNHGYLIKMPHNIQDGSYPTDIVFMLVQNANHSIHCYGNRNEKQEILLLNYGQMEV</sequence>
<proteinExistence type="predicted"/>
<dbReference type="Proteomes" id="UP001311915">
    <property type="component" value="Unassembled WGS sequence"/>
</dbReference>
<dbReference type="AlphaFoldDB" id="A0AAV9K2D4"/>
<organism evidence="1 2">
    <name type="scientific">Solanum pinnatisectum</name>
    <name type="common">tansyleaf nightshade</name>
    <dbReference type="NCBI Taxonomy" id="50273"/>
    <lineage>
        <taxon>Eukaryota</taxon>
        <taxon>Viridiplantae</taxon>
        <taxon>Streptophyta</taxon>
        <taxon>Embryophyta</taxon>
        <taxon>Tracheophyta</taxon>
        <taxon>Spermatophyta</taxon>
        <taxon>Magnoliopsida</taxon>
        <taxon>eudicotyledons</taxon>
        <taxon>Gunneridae</taxon>
        <taxon>Pentapetalae</taxon>
        <taxon>asterids</taxon>
        <taxon>lamiids</taxon>
        <taxon>Solanales</taxon>
        <taxon>Solanaceae</taxon>
        <taxon>Solanoideae</taxon>
        <taxon>Solaneae</taxon>
        <taxon>Solanum</taxon>
    </lineage>
</organism>
<evidence type="ECO:0000313" key="2">
    <source>
        <dbReference type="Proteomes" id="UP001311915"/>
    </source>
</evidence>
<evidence type="ECO:0000313" key="1">
    <source>
        <dbReference type="EMBL" id="KAK4707486.1"/>
    </source>
</evidence>
<keyword evidence="2" id="KW-1185">Reference proteome</keyword>
<comment type="caution">
    <text evidence="1">The sequence shown here is derived from an EMBL/GenBank/DDBJ whole genome shotgun (WGS) entry which is preliminary data.</text>
</comment>
<accession>A0AAV9K2D4</accession>
<dbReference type="EMBL" id="JAWPEI010000013">
    <property type="protein sequence ID" value="KAK4707486.1"/>
    <property type="molecule type" value="Genomic_DNA"/>
</dbReference>
<reference evidence="1 2" key="1">
    <citation type="submission" date="2023-10" db="EMBL/GenBank/DDBJ databases">
        <title>Genome-Wide Identification Analysis in wild type Solanum Pinnatisectum Reveals Some Genes Defensing Phytophthora Infestans.</title>
        <authorList>
            <person name="Sun C."/>
        </authorList>
    </citation>
    <scope>NUCLEOTIDE SEQUENCE [LARGE SCALE GENOMIC DNA]</scope>
    <source>
        <strain evidence="1">LQN</strain>
        <tissue evidence="1">Leaf</tissue>
    </source>
</reference>
<protein>
    <submittedName>
        <fullName evidence="1">Uncharacterized protein</fullName>
    </submittedName>
</protein>
<name>A0AAV9K2D4_9SOLN</name>
<gene>
    <name evidence="1" type="ORF">R3W88_032978</name>
</gene>